<evidence type="ECO:0000259" key="3">
    <source>
        <dbReference type="Pfam" id="PF19077"/>
    </source>
</evidence>
<dbReference type="NCBIfam" id="NF033510">
    <property type="entry name" value="Ca_tandemer"/>
    <property type="match status" value="2"/>
</dbReference>
<dbReference type="EMBL" id="RQXW01000029">
    <property type="protein sequence ID" value="RTE64285.1"/>
    <property type="molecule type" value="Genomic_DNA"/>
</dbReference>
<gene>
    <name evidence="4" type="ORF">EH243_18210</name>
</gene>
<dbReference type="RefSeq" id="WP_206441666.1">
    <property type="nucleotide sequence ID" value="NZ_RQXW01000029.1"/>
</dbReference>
<dbReference type="InterPro" id="IPR013783">
    <property type="entry name" value="Ig-like_fold"/>
</dbReference>
<comment type="caution">
    <text evidence="4">The sequence shown here is derived from an EMBL/GenBank/DDBJ whole genome shotgun (WGS) entry which is preliminary data.</text>
</comment>
<reference evidence="4 5" key="1">
    <citation type="submission" date="2018-11" db="EMBL/GenBank/DDBJ databases">
        <title>The draft genome sequence of Amphritea opalescens ANRC-JH13T.</title>
        <authorList>
            <person name="Fang Z."/>
            <person name="Zhang Y."/>
            <person name="Han X."/>
        </authorList>
    </citation>
    <scope>NUCLEOTIDE SEQUENCE [LARGE SCALE GENOMIC DNA]</scope>
    <source>
        <strain evidence="4 5">ANRC-JH13</strain>
    </source>
</reference>
<protein>
    <recommendedName>
        <fullName evidence="6">Bacterial Ig domain-containing protein</fullName>
    </recommendedName>
</protein>
<feature type="non-terminal residue" evidence="4">
    <location>
        <position position="344"/>
    </location>
</feature>
<evidence type="ECO:0000313" key="4">
    <source>
        <dbReference type="EMBL" id="RTE64285.1"/>
    </source>
</evidence>
<dbReference type="Proteomes" id="UP000283087">
    <property type="component" value="Unassembled WGS sequence"/>
</dbReference>
<name>A0A430KLD9_9GAMM</name>
<dbReference type="InterPro" id="IPR044016">
    <property type="entry name" value="Big_13"/>
</dbReference>
<feature type="domain" description="Bacterial Ig-like" evidence="3">
    <location>
        <begin position="175"/>
        <end position="252"/>
    </location>
</feature>
<feature type="compositionally biased region" description="Polar residues" evidence="1">
    <location>
        <begin position="164"/>
        <end position="177"/>
    </location>
</feature>
<evidence type="ECO:0000313" key="5">
    <source>
        <dbReference type="Proteomes" id="UP000283087"/>
    </source>
</evidence>
<sequence>MTTPFQVIVQNSDGILDSQLVGSNEGLVQIDAQTDTAIELRQLDADVAPQQVLVKRNNADLEIRLEGHAADASPDLVISNYYNLDTPPVLVGLAEDGSYYNFVPQTGLESDLLWELEEGETAYQSLGYDAVNSVFPFWPVVLGGLALGAAIASGGSSDSDDSDNTPPSVTIDSLLTNDSTPALTGTIDDNDAEIRVIVDGDEYEATNNGDGTWELADDELAELAEGETPVTVVATDPAGNESQIDGVITVDTIAPAAPIINPSDGEELTGTAEAGSTVNIDIDGDGVTDLTTTADENGDWSVTPTTPIADGVEVSATATDEAGNTSGPGTVIIDAIAPMNGDGS</sequence>
<dbReference type="AlphaFoldDB" id="A0A430KLD9"/>
<dbReference type="Gene3D" id="2.60.40.10">
    <property type="entry name" value="Immunoglobulins"/>
    <property type="match status" value="2"/>
</dbReference>
<evidence type="ECO:0000259" key="2">
    <source>
        <dbReference type="Pfam" id="PF17936"/>
    </source>
</evidence>
<dbReference type="Pfam" id="PF17936">
    <property type="entry name" value="Big_6"/>
    <property type="match status" value="1"/>
</dbReference>
<dbReference type="InterPro" id="IPR041498">
    <property type="entry name" value="Big_6"/>
</dbReference>
<feature type="domain" description="Bacterial Ig" evidence="2">
    <location>
        <begin position="254"/>
        <end position="331"/>
    </location>
</feature>
<keyword evidence="5" id="KW-1185">Reference proteome</keyword>
<evidence type="ECO:0008006" key="6">
    <source>
        <dbReference type="Google" id="ProtNLM"/>
    </source>
</evidence>
<organism evidence="4 5">
    <name type="scientific">Amphritea opalescens</name>
    <dbReference type="NCBI Taxonomy" id="2490544"/>
    <lineage>
        <taxon>Bacteria</taxon>
        <taxon>Pseudomonadati</taxon>
        <taxon>Pseudomonadota</taxon>
        <taxon>Gammaproteobacteria</taxon>
        <taxon>Oceanospirillales</taxon>
        <taxon>Oceanospirillaceae</taxon>
        <taxon>Amphritea</taxon>
    </lineage>
</organism>
<accession>A0A430KLD9</accession>
<evidence type="ECO:0000256" key="1">
    <source>
        <dbReference type="SAM" id="MobiDB-lite"/>
    </source>
</evidence>
<feature type="region of interest" description="Disordered" evidence="1">
    <location>
        <begin position="153"/>
        <end position="177"/>
    </location>
</feature>
<dbReference type="Pfam" id="PF19077">
    <property type="entry name" value="Big_13"/>
    <property type="match status" value="1"/>
</dbReference>
<proteinExistence type="predicted"/>